<evidence type="ECO:0000313" key="5">
    <source>
        <dbReference type="Proteomes" id="UP000250831"/>
    </source>
</evidence>
<dbReference type="PANTHER" id="PTHR24189:SF50">
    <property type="entry name" value="ANKYRIN REPEAT AND SOCS BOX PROTEIN 2"/>
    <property type="match status" value="1"/>
</dbReference>
<dbReference type="InterPro" id="IPR002110">
    <property type="entry name" value="Ankyrin_rpt"/>
</dbReference>
<evidence type="ECO:0000256" key="3">
    <source>
        <dbReference type="PROSITE-ProRule" id="PRU00023"/>
    </source>
</evidence>
<organism evidence="4 5">
    <name type="scientific">Sphingobacterium athyrii</name>
    <dbReference type="NCBI Taxonomy" id="2152717"/>
    <lineage>
        <taxon>Bacteria</taxon>
        <taxon>Pseudomonadati</taxon>
        <taxon>Bacteroidota</taxon>
        <taxon>Sphingobacteriia</taxon>
        <taxon>Sphingobacteriales</taxon>
        <taxon>Sphingobacteriaceae</taxon>
        <taxon>Sphingobacterium</taxon>
    </lineage>
</organism>
<name>A0A363NUJ4_9SPHI</name>
<dbReference type="PROSITE" id="PS50088">
    <property type="entry name" value="ANK_REPEAT"/>
    <property type="match status" value="1"/>
</dbReference>
<reference evidence="4 5" key="1">
    <citation type="submission" date="2018-04" db="EMBL/GenBank/DDBJ databases">
        <title>Sphingobacterium sp. M46 Genome.</title>
        <authorList>
            <person name="Cheng J."/>
            <person name="Li Y."/>
        </authorList>
    </citation>
    <scope>NUCLEOTIDE SEQUENCE [LARGE SCALE GENOMIC DNA]</scope>
    <source>
        <strain evidence="4 5">M46</strain>
    </source>
</reference>
<dbReference type="EMBL" id="QCXX01000003">
    <property type="protein sequence ID" value="PUV24449.1"/>
    <property type="molecule type" value="Genomic_DNA"/>
</dbReference>
<proteinExistence type="predicted"/>
<feature type="repeat" description="ANK" evidence="3">
    <location>
        <begin position="103"/>
        <end position="136"/>
    </location>
</feature>
<dbReference type="AlphaFoldDB" id="A0A363NUJ4"/>
<dbReference type="Pfam" id="PF12796">
    <property type="entry name" value="Ank_2"/>
    <property type="match status" value="1"/>
</dbReference>
<dbReference type="RefSeq" id="WP_108634375.1">
    <property type="nucleotide sequence ID" value="NZ_QCXX01000003.1"/>
</dbReference>
<dbReference type="Proteomes" id="UP000250831">
    <property type="component" value="Unassembled WGS sequence"/>
</dbReference>
<dbReference type="PROSITE" id="PS50297">
    <property type="entry name" value="ANK_REP_REGION"/>
    <property type="match status" value="1"/>
</dbReference>
<dbReference type="SUPFAM" id="SSF48403">
    <property type="entry name" value="Ankyrin repeat"/>
    <property type="match status" value="1"/>
</dbReference>
<keyword evidence="1" id="KW-0677">Repeat</keyword>
<evidence type="ECO:0000256" key="2">
    <source>
        <dbReference type="ARBA" id="ARBA00023043"/>
    </source>
</evidence>
<dbReference type="InterPro" id="IPR050745">
    <property type="entry name" value="Multifunctional_regulatory"/>
</dbReference>
<dbReference type="Gene3D" id="1.25.40.20">
    <property type="entry name" value="Ankyrin repeat-containing domain"/>
    <property type="match status" value="1"/>
</dbReference>
<sequence length="354" mass="40161">MAKKKKTLPKNFDELIEENNIDNLKKVFDTCELDARGGYGKATALSFFNVPDELVRWLVETGADIEAVDDYEHTALHRHTMARSGKITIFLELGANVNVVDNYGDTPLHFAAGSSFNVSSVKKLIEYGADTKALNANKQTPLEKALSRANNIDIKFLVEISQILLQKDTEITQKMKAEITRIGENFEFHRENFNKDYLQETDEALNKLYDIYKVPPVKKRFMHDGLSPITVSGTTWQKQFEELWELLIPSNGSAKTIQGEVVRIAGKVRDEIYRNGGGNWNIDFKKMLDAFLKHLATNNALSVDELEKSNSLVQDIRKNGDAEIDELNYLCELATKWVGLNPTPILLEKSNYKR</sequence>
<evidence type="ECO:0000313" key="4">
    <source>
        <dbReference type="EMBL" id="PUV24449.1"/>
    </source>
</evidence>
<protein>
    <submittedName>
        <fullName evidence="4">Uncharacterized protein</fullName>
    </submittedName>
</protein>
<dbReference type="InterPro" id="IPR036770">
    <property type="entry name" value="Ankyrin_rpt-contain_sf"/>
</dbReference>
<dbReference type="PANTHER" id="PTHR24189">
    <property type="entry name" value="MYOTROPHIN"/>
    <property type="match status" value="1"/>
</dbReference>
<keyword evidence="2 3" id="KW-0040">ANK repeat</keyword>
<dbReference type="SMART" id="SM00248">
    <property type="entry name" value="ANK"/>
    <property type="match status" value="3"/>
</dbReference>
<comment type="caution">
    <text evidence="4">The sequence shown here is derived from an EMBL/GenBank/DDBJ whole genome shotgun (WGS) entry which is preliminary data.</text>
</comment>
<evidence type="ECO:0000256" key="1">
    <source>
        <dbReference type="ARBA" id="ARBA00022737"/>
    </source>
</evidence>
<accession>A0A363NUJ4</accession>
<gene>
    <name evidence="4" type="ORF">DCO56_13975</name>
</gene>
<keyword evidence="5" id="KW-1185">Reference proteome</keyword>
<dbReference type="OrthoDB" id="9812708at2"/>